<name>A0A1H0KXN6_9ACTN</name>
<keyword evidence="3" id="KW-1185">Reference proteome</keyword>
<evidence type="ECO:0000256" key="1">
    <source>
        <dbReference type="SAM" id="Phobius"/>
    </source>
</evidence>
<organism evidence="2 3">
    <name type="scientific">Nakamurella panacisegetis</name>
    <dbReference type="NCBI Taxonomy" id="1090615"/>
    <lineage>
        <taxon>Bacteria</taxon>
        <taxon>Bacillati</taxon>
        <taxon>Actinomycetota</taxon>
        <taxon>Actinomycetes</taxon>
        <taxon>Nakamurellales</taxon>
        <taxon>Nakamurellaceae</taxon>
        <taxon>Nakamurella</taxon>
    </lineage>
</organism>
<reference evidence="2 3" key="1">
    <citation type="submission" date="2016-10" db="EMBL/GenBank/DDBJ databases">
        <authorList>
            <person name="de Groot N.N."/>
        </authorList>
    </citation>
    <scope>NUCLEOTIDE SEQUENCE [LARGE SCALE GENOMIC DNA]</scope>
    <source>
        <strain evidence="3">P4-7,KCTC 19426,CECT 7604</strain>
    </source>
</reference>
<proteinExistence type="predicted"/>
<keyword evidence="1" id="KW-1133">Transmembrane helix</keyword>
<dbReference type="EMBL" id="LT629710">
    <property type="protein sequence ID" value="SDO60615.1"/>
    <property type="molecule type" value="Genomic_DNA"/>
</dbReference>
<feature type="transmembrane region" description="Helical" evidence="1">
    <location>
        <begin position="20"/>
        <end position="39"/>
    </location>
</feature>
<gene>
    <name evidence="2" type="ORF">SAMN04515671_1467</name>
</gene>
<keyword evidence="1" id="KW-0472">Membrane</keyword>
<dbReference type="Proteomes" id="UP000198741">
    <property type="component" value="Chromosome I"/>
</dbReference>
<protein>
    <submittedName>
        <fullName evidence="2">Uncharacterized protein</fullName>
    </submittedName>
</protein>
<dbReference type="RefSeq" id="WP_157695259.1">
    <property type="nucleotide sequence ID" value="NZ_LT629710.1"/>
</dbReference>
<sequence length="57" mass="6084">MHPIVTLEALTAGSDAVDQMVWFGGGLLVLGLTAMILSGRNHAARKRLKEPERNSPG</sequence>
<keyword evidence="1" id="KW-0812">Transmembrane</keyword>
<evidence type="ECO:0000313" key="3">
    <source>
        <dbReference type="Proteomes" id="UP000198741"/>
    </source>
</evidence>
<accession>A0A1H0KXN6</accession>
<dbReference type="AlphaFoldDB" id="A0A1H0KXN6"/>
<evidence type="ECO:0000313" key="2">
    <source>
        <dbReference type="EMBL" id="SDO60615.1"/>
    </source>
</evidence>